<name>A0ABX5GYV1_PHOAN</name>
<feature type="transmembrane region" description="Helical" evidence="1">
    <location>
        <begin position="94"/>
        <end position="113"/>
    </location>
</feature>
<evidence type="ECO:0000313" key="3">
    <source>
        <dbReference type="Proteomes" id="UP000240989"/>
    </source>
</evidence>
<comment type="caution">
    <text evidence="2">The sequence shown here is derived from an EMBL/GenBank/DDBJ whole genome shotgun (WGS) entry which is preliminary data.</text>
</comment>
<dbReference type="EMBL" id="PYOU01000027">
    <property type="protein sequence ID" value="PSX03923.1"/>
    <property type="molecule type" value="Genomic_DNA"/>
</dbReference>
<protein>
    <submittedName>
        <fullName evidence="2">Uncharacterized protein</fullName>
    </submittedName>
</protein>
<feature type="transmembrane region" description="Helical" evidence="1">
    <location>
        <begin position="119"/>
        <end position="139"/>
    </location>
</feature>
<accession>A0ABX5GYV1</accession>
<proteinExistence type="predicted"/>
<keyword evidence="1" id="KW-0812">Transmembrane</keyword>
<keyword evidence="1" id="KW-0472">Membrane</keyword>
<evidence type="ECO:0000256" key="1">
    <source>
        <dbReference type="SAM" id="Phobius"/>
    </source>
</evidence>
<keyword evidence="1" id="KW-1133">Transmembrane helix</keyword>
<gene>
    <name evidence="2" type="ORF">C0W27_20725</name>
</gene>
<organism evidence="2 3">
    <name type="scientific">Photobacterium angustum</name>
    <dbReference type="NCBI Taxonomy" id="661"/>
    <lineage>
        <taxon>Bacteria</taxon>
        <taxon>Pseudomonadati</taxon>
        <taxon>Pseudomonadota</taxon>
        <taxon>Gammaproteobacteria</taxon>
        <taxon>Vibrionales</taxon>
        <taxon>Vibrionaceae</taxon>
        <taxon>Photobacterium</taxon>
    </lineage>
</organism>
<sequence>MIYQGKITELYDNSSSNANVVLIDKLVLDDGSLVLNNIKVERELAEVLSVNNNVTLNYSGNQKSIVIHAASINGIIRTSIVKNKQVNMLGFSKYVVLVILAMLIIPLLIPGVMGYMANFTYAVLFFITLSIFIPSLIGLKDYILRKYYIHQLKQII</sequence>
<reference evidence="2 3" key="1">
    <citation type="submission" date="2018-01" db="EMBL/GenBank/DDBJ databases">
        <title>Whole genome sequencing of Histamine producing bacteria.</title>
        <authorList>
            <person name="Butler K."/>
        </authorList>
    </citation>
    <scope>NUCLEOTIDE SEQUENCE [LARGE SCALE GENOMIC DNA]</scope>
    <source>
        <strain evidence="2 3">A6-1</strain>
    </source>
</reference>
<evidence type="ECO:0000313" key="2">
    <source>
        <dbReference type="EMBL" id="PSX03923.1"/>
    </source>
</evidence>
<dbReference type="RefSeq" id="WP_107188015.1">
    <property type="nucleotide sequence ID" value="NZ_PYOU01000027.1"/>
</dbReference>
<keyword evidence="3" id="KW-1185">Reference proteome</keyword>
<dbReference type="Proteomes" id="UP000240989">
    <property type="component" value="Unassembled WGS sequence"/>
</dbReference>